<dbReference type="GO" id="GO:0016301">
    <property type="term" value="F:kinase activity"/>
    <property type="evidence" value="ECO:0007669"/>
    <property type="project" value="UniProtKB-KW"/>
</dbReference>
<dbReference type="InterPro" id="IPR011611">
    <property type="entry name" value="PfkB_dom"/>
</dbReference>
<evidence type="ECO:0000256" key="3">
    <source>
        <dbReference type="ARBA" id="ARBA00022777"/>
    </source>
</evidence>
<dbReference type="InterPro" id="IPR050306">
    <property type="entry name" value="PfkB_Carbo_kinase"/>
</dbReference>
<evidence type="ECO:0000313" key="6">
    <source>
        <dbReference type="Proteomes" id="UP000647172"/>
    </source>
</evidence>
<reference evidence="5" key="1">
    <citation type="submission" date="2021-01" db="EMBL/GenBank/DDBJ databases">
        <title>Whole genome shotgun sequence of Actinoplanes nipponensis NBRC 14063.</title>
        <authorList>
            <person name="Komaki H."/>
            <person name="Tamura T."/>
        </authorList>
    </citation>
    <scope>NUCLEOTIDE SEQUENCE</scope>
    <source>
        <strain evidence="5">NBRC 14063</strain>
    </source>
</reference>
<dbReference type="PANTHER" id="PTHR43085">
    <property type="entry name" value="HEXOKINASE FAMILY MEMBER"/>
    <property type="match status" value="1"/>
</dbReference>
<accession>A0A919JID4</accession>
<evidence type="ECO:0000259" key="4">
    <source>
        <dbReference type="Pfam" id="PF00294"/>
    </source>
</evidence>
<feature type="domain" description="Carbohydrate kinase PfkB" evidence="4">
    <location>
        <begin position="23"/>
        <end position="262"/>
    </location>
</feature>
<keyword evidence="3" id="KW-0418">Kinase</keyword>
<sequence length="269" mass="28240">MSTLGVIGNISHDTAEYPGQAHRQLLGGAALYIALAASRVGVTATPISVIGADLTGALRSPQLEGLDLTGVAVVDQPSCRFRMRYDHQHNLTAVDADYGAAELLTGHALDQAPHHRFIHVCCRRPLDPVPVLTALVARGQPFSIDFITASAADMITAAGPLLPYAQIIFTDISEYAVLTRTVDAADLRAVTVTDGPRPVVLYRYGVQVAQAAVIPAEAVEVTGAGDTFTGTFLASTLRGEPQTPALRHAAQAATARVTTTGITLHHAPP</sequence>
<proteinExistence type="inferred from homology"/>
<organism evidence="5 6">
    <name type="scientific">Actinoplanes nipponensis</name>
    <dbReference type="NCBI Taxonomy" id="135950"/>
    <lineage>
        <taxon>Bacteria</taxon>
        <taxon>Bacillati</taxon>
        <taxon>Actinomycetota</taxon>
        <taxon>Actinomycetes</taxon>
        <taxon>Micromonosporales</taxon>
        <taxon>Micromonosporaceae</taxon>
        <taxon>Actinoplanes</taxon>
    </lineage>
</organism>
<evidence type="ECO:0000256" key="2">
    <source>
        <dbReference type="ARBA" id="ARBA00022679"/>
    </source>
</evidence>
<dbReference type="EMBL" id="BOMQ01000060">
    <property type="protein sequence ID" value="GIE51599.1"/>
    <property type="molecule type" value="Genomic_DNA"/>
</dbReference>
<comment type="similarity">
    <text evidence="1">Belongs to the carbohydrate kinase PfkB family.</text>
</comment>
<evidence type="ECO:0000256" key="1">
    <source>
        <dbReference type="ARBA" id="ARBA00010688"/>
    </source>
</evidence>
<keyword evidence="2" id="KW-0808">Transferase</keyword>
<dbReference type="InterPro" id="IPR029056">
    <property type="entry name" value="Ribokinase-like"/>
</dbReference>
<evidence type="ECO:0000313" key="5">
    <source>
        <dbReference type="EMBL" id="GIE51599.1"/>
    </source>
</evidence>
<dbReference type="Pfam" id="PF00294">
    <property type="entry name" value="PfkB"/>
    <property type="match status" value="1"/>
</dbReference>
<protein>
    <recommendedName>
        <fullName evidence="4">Carbohydrate kinase PfkB domain-containing protein</fullName>
    </recommendedName>
</protein>
<comment type="caution">
    <text evidence="5">The sequence shown here is derived from an EMBL/GenBank/DDBJ whole genome shotgun (WGS) entry which is preliminary data.</text>
</comment>
<gene>
    <name evidence="5" type="ORF">Ani05nite_51330</name>
</gene>
<dbReference type="SUPFAM" id="SSF53613">
    <property type="entry name" value="Ribokinase-like"/>
    <property type="match status" value="1"/>
</dbReference>
<dbReference type="Proteomes" id="UP000647172">
    <property type="component" value="Unassembled WGS sequence"/>
</dbReference>
<dbReference type="AlphaFoldDB" id="A0A919JID4"/>
<dbReference type="Gene3D" id="3.40.1190.20">
    <property type="match status" value="1"/>
</dbReference>
<dbReference type="PANTHER" id="PTHR43085:SF57">
    <property type="entry name" value="CARBOHYDRATE KINASE PFKB DOMAIN-CONTAINING PROTEIN"/>
    <property type="match status" value="1"/>
</dbReference>
<keyword evidence="6" id="KW-1185">Reference proteome</keyword>
<dbReference type="RefSeq" id="WP_203772278.1">
    <property type="nucleotide sequence ID" value="NZ_BAAAYJ010000099.1"/>
</dbReference>
<name>A0A919JID4_9ACTN</name>